<comment type="caution">
    <text evidence="2">The sequence shown here is derived from an EMBL/GenBank/DDBJ whole genome shotgun (WGS) entry which is preliminary data.</text>
</comment>
<organism evidence="2 3">
    <name type="scientific">Phocaeicola acetigenes</name>
    <dbReference type="NCBI Taxonomy" id="3016083"/>
    <lineage>
        <taxon>Bacteria</taxon>
        <taxon>Pseudomonadati</taxon>
        <taxon>Bacteroidota</taxon>
        <taxon>Bacteroidia</taxon>
        <taxon>Bacteroidales</taxon>
        <taxon>Bacteroidaceae</taxon>
        <taxon>Phocaeicola</taxon>
    </lineage>
</organism>
<reference evidence="2" key="1">
    <citation type="submission" date="2022-12" db="EMBL/GenBank/DDBJ databases">
        <title>Phocaeicola acetigenes sp. nov., isolated feces from a healthy human.</title>
        <authorList>
            <person name="Do H."/>
            <person name="Ha Y.B."/>
            <person name="Kim J.-S."/>
            <person name="Suh M.K."/>
            <person name="Kim H.S."/>
            <person name="Lee J.-S."/>
        </authorList>
    </citation>
    <scope>NUCLEOTIDE SEQUENCE</scope>
    <source>
        <strain evidence="2">KGMB11183</strain>
    </source>
</reference>
<sequence>MEFRTKVELPAGQWEIRHSDKLMLWGSCFVQNIGKQLSDNKFTCDINPFGILYNPMSIAKGLEEIATGKTYTETNLRFDKGMWYSLMHHGSFSSSEKETCLSKINERIRQGAAHLRQSDWLIMTWGTARVYQWKEDGSIVGNCHKLPEKLFERRLLHVEEIVEQYRILLPHLRSLNPNLQIIFTVSPIRHAKDGLHGNQLNKAVLLIAIEKLCNLFSYCHYFPSYEIMMDELRDYRFYADDMLHPSSLAIEYIWECFTQTYFSQNTLHIIKEWDAIRKGLEHRPFNEDSEAYHIFLSQILLKIERLKEKLPYLDVQNEIALCQTRLKK</sequence>
<dbReference type="InterPro" id="IPR014982">
    <property type="entry name" value="GSCFA"/>
</dbReference>
<feature type="domain" description="GSCFA" evidence="1">
    <location>
        <begin position="21"/>
        <end position="257"/>
    </location>
</feature>
<dbReference type="InterPro" id="IPR036514">
    <property type="entry name" value="SGNH_hydro_sf"/>
</dbReference>
<keyword evidence="3" id="KW-1185">Reference proteome</keyword>
<dbReference type="RefSeq" id="WP_269876838.1">
    <property type="nucleotide sequence ID" value="NZ_JAPZVM010000002.1"/>
</dbReference>
<dbReference type="SUPFAM" id="SSF52266">
    <property type="entry name" value="SGNH hydrolase"/>
    <property type="match status" value="1"/>
</dbReference>
<evidence type="ECO:0000313" key="3">
    <source>
        <dbReference type="Proteomes" id="UP001141933"/>
    </source>
</evidence>
<dbReference type="Proteomes" id="UP001141933">
    <property type="component" value="Unassembled WGS sequence"/>
</dbReference>
<name>A0ABT4PFE9_9BACT</name>
<protein>
    <submittedName>
        <fullName evidence="2">GSCFA domain-containing protein</fullName>
    </submittedName>
</protein>
<evidence type="ECO:0000313" key="2">
    <source>
        <dbReference type="EMBL" id="MCZ8371776.1"/>
    </source>
</evidence>
<dbReference type="Gene3D" id="3.40.50.1110">
    <property type="entry name" value="SGNH hydrolase"/>
    <property type="match status" value="1"/>
</dbReference>
<proteinExistence type="predicted"/>
<evidence type="ECO:0000259" key="1">
    <source>
        <dbReference type="Pfam" id="PF08885"/>
    </source>
</evidence>
<accession>A0ABT4PFE9</accession>
<dbReference type="EMBL" id="JAPZVM010000002">
    <property type="protein sequence ID" value="MCZ8371776.1"/>
    <property type="molecule type" value="Genomic_DNA"/>
</dbReference>
<dbReference type="Pfam" id="PF08885">
    <property type="entry name" value="GSCFA"/>
    <property type="match status" value="1"/>
</dbReference>
<gene>
    <name evidence="2" type="ORF">O6P32_03530</name>
</gene>